<reference evidence="6" key="2">
    <citation type="submission" date="2025-08" db="UniProtKB">
        <authorList>
            <consortium name="Ensembl"/>
        </authorList>
    </citation>
    <scope>IDENTIFICATION</scope>
</reference>
<comment type="subcellular location">
    <subcellularLocation>
        <location evidence="1">Nucleus</location>
    </subcellularLocation>
</comment>
<dbReference type="InterPro" id="IPR033053">
    <property type="entry name" value="Hir3/CABIN1"/>
</dbReference>
<evidence type="ECO:0000313" key="6">
    <source>
        <dbReference type="Ensembl" id="ENSMFAP00000029230.1"/>
    </source>
</evidence>
<feature type="repeat" description="TPR" evidence="3">
    <location>
        <begin position="90"/>
        <end position="123"/>
    </location>
</feature>
<dbReference type="CDD" id="cd13839">
    <property type="entry name" value="MEF2_binding"/>
    <property type="match status" value="1"/>
</dbReference>
<protein>
    <submittedName>
        <fullName evidence="6">Calcineurin binding protein 1</fullName>
    </submittedName>
</protein>
<feature type="compositionally biased region" description="Acidic residues" evidence="4">
    <location>
        <begin position="2155"/>
        <end position="2168"/>
    </location>
</feature>
<reference evidence="6 7" key="1">
    <citation type="submission" date="2013-03" db="EMBL/GenBank/DDBJ databases">
        <authorList>
            <person name="Warren W."/>
            <person name="Wilson R.K."/>
        </authorList>
    </citation>
    <scope>NUCLEOTIDE SEQUENCE</scope>
</reference>
<accession>A0A2K5VWM4</accession>
<feature type="compositionally biased region" description="Low complexity" evidence="4">
    <location>
        <begin position="2037"/>
        <end position="2060"/>
    </location>
</feature>
<evidence type="ECO:0000259" key="5">
    <source>
        <dbReference type="Pfam" id="PF09047"/>
    </source>
</evidence>
<dbReference type="GO" id="GO:0031491">
    <property type="term" value="F:nucleosome binding"/>
    <property type="evidence" value="ECO:0007669"/>
    <property type="project" value="TreeGrafter"/>
</dbReference>
<feature type="compositionally biased region" description="Polar residues" evidence="4">
    <location>
        <begin position="1866"/>
        <end position="1875"/>
    </location>
</feature>
<dbReference type="Bgee" id="ENSMFAG00000045334">
    <property type="expression patterns" value="Expressed in thymus and 13 other cell types or tissues"/>
</dbReference>
<keyword evidence="3" id="KW-0802">TPR repeat</keyword>
<feature type="domain" description="Calcineurin-binding protein cabin-1 MEF2-binding" evidence="5">
    <location>
        <begin position="2104"/>
        <end position="2138"/>
    </location>
</feature>
<feature type="repeat" description="TPR" evidence="3">
    <location>
        <begin position="124"/>
        <end position="157"/>
    </location>
</feature>
<dbReference type="InterPro" id="IPR019734">
    <property type="entry name" value="TPR_rpt"/>
</dbReference>
<evidence type="ECO:0000256" key="1">
    <source>
        <dbReference type="ARBA" id="ARBA00004123"/>
    </source>
</evidence>
<feature type="compositionally biased region" description="Polar residues" evidence="4">
    <location>
        <begin position="1985"/>
        <end position="1994"/>
    </location>
</feature>
<dbReference type="Pfam" id="PF09047">
    <property type="entry name" value="MEF2_binding"/>
    <property type="match status" value="1"/>
</dbReference>
<evidence type="ECO:0000256" key="4">
    <source>
        <dbReference type="SAM" id="MobiDB-lite"/>
    </source>
</evidence>
<reference evidence="6" key="3">
    <citation type="submission" date="2025-09" db="UniProtKB">
        <authorList>
            <consortium name="Ensembl"/>
        </authorList>
    </citation>
    <scope>IDENTIFICATION</scope>
</reference>
<feature type="compositionally biased region" description="Pro residues" evidence="4">
    <location>
        <begin position="1762"/>
        <end position="1771"/>
    </location>
</feature>
<feature type="compositionally biased region" description="Basic and acidic residues" evidence="4">
    <location>
        <begin position="1251"/>
        <end position="1274"/>
    </location>
</feature>
<evidence type="ECO:0000313" key="7">
    <source>
        <dbReference type="Proteomes" id="UP000233100"/>
    </source>
</evidence>
<evidence type="ECO:0000256" key="2">
    <source>
        <dbReference type="ARBA" id="ARBA00023242"/>
    </source>
</evidence>
<dbReference type="PANTHER" id="PTHR15502:SF7">
    <property type="entry name" value="CALCINEURIN-BINDING PROTEIN CABIN-1"/>
    <property type="match status" value="1"/>
</dbReference>
<keyword evidence="2" id="KW-0539">Nucleus</keyword>
<dbReference type="SUPFAM" id="SSF48452">
    <property type="entry name" value="TPR-like"/>
    <property type="match status" value="2"/>
</dbReference>
<dbReference type="Gene3D" id="1.25.40.10">
    <property type="entry name" value="Tetratricopeptide repeat domain"/>
    <property type="match status" value="2"/>
</dbReference>
<feature type="region of interest" description="Disordered" evidence="4">
    <location>
        <begin position="1864"/>
        <end position="2113"/>
    </location>
</feature>
<name>A0A2K5VWM4_MACFA</name>
<dbReference type="PROSITE" id="PS50005">
    <property type="entry name" value="TPR"/>
    <property type="match status" value="2"/>
</dbReference>
<feature type="region of interest" description="Disordered" evidence="4">
    <location>
        <begin position="1360"/>
        <end position="1420"/>
    </location>
</feature>
<dbReference type="Proteomes" id="UP000233100">
    <property type="component" value="Chromosome 10"/>
</dbReference>
<feature type="compositionally biased region" description="Low complexity" evidence="4">
    <location>
        <begin position="1277"/>
        <end position="1299"/>
    </location>
</feature>
<keyword evidence="7" id="KW-1185">Reference proteome</keyword>
<dbReference type="GO" id="GO:0006325">
    <property type="term" value="P:chromatin organization"/>
    <property type="evidence" value="ECO:0007669"/>
    <property type="project" value="InterPro"/>
</dbReference>
<dbReference type="VEuPathDB" id="HostDB:ENSMFAG00000045334"/>
<dbReference type="PANTHER" id="PTHR15502">
    <property type="entry name" value="CALCINEURIN-BINDING PROTEIN CABIN 1-RELATED"/>
    <property type="match status" value="1"/>
</dbReference>
<dbReference type="FunFam" id="1.25.40.10:FF:000083">
    <property type="entry name" value="calcineurin-binding protein cabin-1 isoform X1"/>
    <property type="match status" value="1"/>
</dbReference>
<gene>
    <name evidence="6" type="primary">CABIN1</name>
</gene>
<feature type="compositionally biased region" description="Basic and acidic residues" evidence="4">
    <location>
        <begin position="2018"/>
        <end position="2029"/>
    </location>
</feature>
<dbReference type="Ensembl" id="ENSMFAT00000003425.2">
    <property type="protein sequence ID" value="ENSMFAP00000029230.1"/>
    <property type="gene ID" value="ENSMFAG00000045334.2"/>
</dbReference>
<dbReference type="SMART" id="SM00028">
    <property type="entry name" value="TPR"/>
    <property type="match status" value="5"/>
</dbReference>
<proteinExistence type="predicted"/>
<feature type="region of interest" description="Disordered" evidence="4">
    <location>
        <begin position="1618"/>
        <end position="1793"/>
    </location>
</feature>
<dbReference type="GeneTree" id="ENSGT00390000008529"/>
<evidence type="ECO:0000256" key="3">
    <source>
        <dbReference type="PROSITE-ProRule" id="PRU00339"/>
    </source>
</evidence>
<feature type="region of interest" description="Disordered" evidence="4">
    <location>
        <begin position="2145"/>
        <end position="2168"/>
    </location>
</feature>
<sequence>MIRIAALNASSTIEDDHEGSFKSHKTQTKEAQEAEAFALYHKALDLQKHDRFEESAKAYHELLEARLLREAVSSGDEKEGLKHPGLILKYSTYKNLAQLAAQREDLETAMEFYLEAVMLDSTDVNLWYKIGHVALRLIRIPLARHAFEEGLRCNPDHWPCLDNLITVLYTLSDYTTCLYFICKALEKDCRYSKGLVLKEKIFEEQPCLRKDSLRMFLKCWKCLGESLLAMYNHLTTCEPPRPSLGKRIDLSDYQDPSQPLASSVVVTPVNVIQPSTVSTSPAVAVTEPVVSYTSVATTSFPLHSPGLLETGAPMGDISGGDKSKKGVKRKKISEESGETAKRRSARVRNTKCKKEEKVDFQELLMKFLPSRLRKLDPEEEDDSFNNYEVQSEAKLESFPSIGPHRLSFDSATFMESEKQDVHEFLLENLTNGGILELMMRYLKGMGHKFLLRWPPGLAEVVLSVYHSWRRHSTSLPNPLLRDCSNKHIKDMMLMSLSCMELQLDQWLLTKGRSSAVSPRNCPAGMVNGRFGPDFPGTHCLGDLLQLSFASSQRDLFEDGWLEFVVRVYWLKARFLALQGDMEQALENYDICTEMLQNSTAIQVEAGAGRRDIVIRLPNLHNDSVVSLEEIDKNLKSLERCQSLEEIQRLYEAGDYKAVVHLLRPTLCTSGFDRAKHLEFMTSIPERPAQLLLLQDSLLRLKDYRQCFECSDVALNEAVQQMVNSSEAAAKDEWVATVTQLLMGIEQALSADSSGSILKESSSTTGLVRLTNNLIQVIDCSMAVQEEAKEPHVSSVLPWIILHRIIWQEEDTFHSLCHQQQLQNPAEEGMSETPMLPSSLMLLNTAHEYLGRRSWCCNSDGALLRFYVRVLQKELAASTSEDTHPYKEELETALEQCFYCLYSFPSKKSKARYLEEHSVQQVDLIWEDALFMFEYFKPKTLPEFDSYKTSTVSADLANLLKRIATIVPRTERPALSLDKVSAYIEGTSTEVPCLPEGADPSPPVVNELYYLLADYHFKNKEQSKAIKFYMHDICICPNRFDSWAGMALARASRIQDKLNSNELKSDGPIWKHATPVLNCFRRALEIDSSNLSLWIEYGTMSYALHSFASRQLKQWKGELPPEVVQQMEGRRDSMLETAKHCFTSAARCEGDGDEEEWLIHYMLGKVAEKQQQPPTVYLLHYRQAGHYLHEEAARYPKKIHYHNPPELAMEALEVYFRLHASILKLLGKPDSGVGAEVLVNFMKEAAEGPFARGEEKNTPKASEKEKACLVDEDSHSSAGTLPGPGASLPSSSGPGLTSPPYTATPIDHDYVKCKKPHQQATPDDRSQDSTAVALSDSSSTQDFFNEPTSLLEGSRKAYTEKRLPVLSSQAGGTGKDLQGATEERGKNEEPLESTEGFRAAEQGVQKPVAEPPASACIPGKPSASIPTLWDGKKRGDLPGEPVAFPQGLPAGAEEQRQFLTEQCIASFRLCLSRFPQHYKSLYRLAFLYTYSKTHRNLQWARDVLLGSSIPWQQLQHMPAQGLFCERNKTNFFNGIWRIPVDEIDRPGSFAWHMNRSIVLLLKVLAQLRDHSTLLKVSSMLQRTPDQGKKYLRDADRQVLAQRAFILTVKVLEDTLSELAEGSERPGPKVCGLPGARMTTDVSHKASPEDGQEGLPQPKKPPLADGSGPGPEPGGKVGLLNHRPVAMDAGDSADQSGEWKDKETPRAGPTEPMDTSEATIRHSDLERTPPLLPGRPPRDRGPESRPTELSLEELSISARQQPTPLTPAQPAPAPATTIGTRAGGHPEEPLPRLSRKRKLLEDTESGKTLLLDAYRVWQQGQKGVAYDLGRVERIMSETYMLIKQVDEEAALEQAVKFCQVHLGAAAQRQASGDTPTTPKHPKDSRENFFPVTVAPTAPDPVPADSAQRPSDAHTKPRPALAAATTVITCPPSASASTLDPSKDPGPPRPHRHEATPSMASLGPEGEELARVAEGTGFPPQEPRCSAQVKTAPTSSPAEPHCWPAEAAPGTGTEPTCSQEGKLRPEPRREGEAQEAASETQPLSSPPTAASSKAPSGGSAQPPEGHPGKAEPSRAKSRPLPNMPKLVIPSAATKFPPEITVTPPTPTLLSPKGSISEETKQKLKSAILSAQSAANVRKESLCQPALEVLETSSQESSLESETDEDDDYMDI</sequence>
<feature type="compositionally biased region" description="Polar residues" evidence="4">
    <location>
        <begin position="1327"/>
        <end position="1347"/>
    </location>
</feature>
<feature type="region of interest" description="Disordered" evidence="4">
    <location>
        <begin position="311"/>
        <end position="350"/>
    </location>
</feature>
<dbReference type="InterPro" id="IPR015134">
    <property type="entry name" value="MEF2-bd"/>
</dbReference>
<dbReference type="GO" id="GO:0005634">
    <property type="term" value="C:nucleus"/>
    <property type="evidence" value="ECO:0007669"/>
    <property type="project" value="UniProtKB-SubCell"/>
</dbReference>
<dbReference type="InterPro" id="IPR011990">
    <property type="entry name" value="TPR-like_helical_dom_sf"/>
</dbReference>
<organism evidence="6 7">
    <name type="scientific">Macaca fascicularis</name>
    <name type="common">Crab-eating macaque</name>
    <name type="synonym">Cynomolgus monkey</name>
    <dbReference type="NCBI Taxonomy" id="9541"/>
    <lineage>
        <taxon>Eukaryota</taxon>
        <taxon>Metazoa</taxon>
        <taxon>Chordata</taxon>
        <taxon>Craniata</taxon>
        <taxon>Vertebrata</taxon>
        <taxon>Euteleostomi</taxon>
        <taxon>Mammalia</taxon>
        <taxon>Eutheria</taxon>
        <taxon>Euarchontoglires</taxon>
        <taxon>Primates</taxon>
        <taxon>Haplorrhini</taxon>
        <taxon>Catarrhini</taxon>
        <taxon>Cercopithecidae</taxon>
        <taxon>Cercopithecinae</taxon>
        <taxon>Macaca</taxon>
    </lineage>
</organism>
<feature type="compositionally biased region" description="Basic and acidic residues" evidence="4">
    <location>
        <begin position="332"/>
        <end position="341"/>
    </location>
</feature>
<feature type="compositionally biased region" description="Basic and acidic residues" evidence="4">
    <location>
        <begin position="1734"/>
        <end position="1744"/>
    </location>
</feature>
<feature type="compositionally biased region" description="Gly residues" evidence="4">
    <location>
        <begin position="1665"/>
        <end position="1675"/>
    </location>
</feature>
<feature type="region of interest" description="Disordered" evidence="4">
    <location>
        <begin position="1249"/>
        <end position="1347"/>
    </location>
</feature>
<feature type="compositionally biased region" description="Polar residues" evidence="4">
    <location>
        <begin position="1923"/>
        <end position="1937"/>
    </location>
</feature>
<dbReference type="FunFam" id="1.25.40.10:FF:000076">
    <property type="entry name" value="calcineurin-binding protein cabin-1 isoform X1"/>
    <property type="match status" value="1"/>
</dbReference>